<dbReference type="PANTHER" id="PTHR31325">
    <property type="entry name" value="OS01G0798800 PROTEIN-RELATED"/>
    <property type="match status" value="1"/>
</dbReference>
<evidence type="ECO:0000256" key="1">
    <source>
        <dbReference type="SAM" id="Phobius"/>
    </source>
</evidence>
<dbReference type="EMBL" id="CM016553">
    <property type="protein sequence ID" value="TKW30361.1"/>
    <property type="molecule type" value="Genomic_DNA"/>
</dbReference>
<dbReference type="Gramene" id="TKW30361">
    <property type="protein sequence ID" value="TKW30361"/>
    <property type="gene ID" value="SEVIR_2G031151v2"/>
</dbReference>
<name>A0A4U6VL05_SETVI</name>
<keyword evidence="4" id="KW-1185">Reference proteome</keyword>
<dbReference type="InterPro" id="IPR025315">
    <property type="entry name" value="DUF4220"/>
</dbReference>
<dbReference type="Proteomes" id="UP000298652">
    <property type="component" value="Chromosome 2"/>
</dbReference>
<proteinExistence type="predicted"/>
<keyword evidence="1" id="KW-1133">Transmembrane helix</keyword>
<dbReference type="OMA" id="LICHHIN"/>
<feature type="transmembrane region" description="Helical" evidence="1">
    <location>
        <begin position="186"/>
        <end position="210"/>
    </location>
</feature>
<evidence type="ECO:0000259" key="2">
    <source>
        <dbReference type="Pfam" id="PF13968"/>
    </source>
</evidence>
<dbReference type="AlphaFoldDB" id="A0A4U6VL05"/>
<feature type="transmembrane region" description="Helical" evidence="1">
    <location>
        <begin position="253"/>
        <end position="271"/>
    </location>
</feature>
<evidence type="ECO:0000313" key="4">
    <source>
        <dbReference type="Proteomes" id="UP000298652"/>
    </source>
</evidence>
<feature type="transmembrane region" description="Helical" evidence="1">
    <location>
        <begin position="12"/>
        <end position="31"/>
    </location>
</feature>
<accession>A0A4U6VL05</accession>
<reference evidence="3" key="1">
    <citation type="submission" date="2019-03" db="EMBL/GenBank/DDBJ databases">
        <title>WGS assembly of Setaria viridis.</title>
        <authorList>
            <person name="Huang P."/>
            <person name="Jenkins J."/>
            <person name="Grimwood J."/>
            <person name="Barry K."/>
            <person name="Healey A."/>
            <person name="Mamidi S."/>
            <person name="Sreedasyam A."/>
            <person name="Shu S."/>
            <person name="Feldman M."/>
            <person name="Wu J."/>
            <person name="Yu Y."/>
            <person name="Chen C."/>
            <person name="Johnson J."/>
            <person name="Rokhsar D."/>
            <person name="Baxter I."/>
            <person name="Schmutz J."/>
            <person name="Brutnell T."/>
            <person name="Kellogg E."/>
        </authorList>
    </citation>
    <scope>NUCLEOTIDE SEQUENCE [LARGE SCALE GENOMIC DNA]</scope>
</reference>
<protein>
    <recommendedName>
        <fullName evidence="2">DUF4220 domain-containing protein</fullName>
    </recommendedName>
</protein>
<evidence type="ECO:0000313" key="3">
    <source>
        <dbReference type="EMBL" id="TKW30361.1"/>
    </source>
</evidence>
<feature type="domain" description="DUF4220" evidence="2">
    <location>
        <begin position="18"/>
        <end position="327"/>
    </location>
</feature>
<dbReference type="Pfam" id="PF13968">
    <property type="entry name" value="DUF4220"/>
    <property type="match status" value="1"/>
</dbReference>
<organism evidence="3 4">
    <name type="scientific">Setaria viridis</name>
    <name type="common">Green bristlegrass</name>
    <name type="synonym">Setaria italica subsp. viridis</name>
    <dbReference type="NCBI Taxonomy" id="4556"/>
    <lineage>
        <taxon>Eukaryota</taxon>
        <taxon>Viridiplantae</taxon>
        <taxon>Streptophyta</taxon>
        <taxon>Embryophyta</taxon>
        <taxon>Tracheophyta</taxon>
        <taxon>Spermatophyta</taxon>
        <taxon>Magnoliopsida</taxon>
        <taxon>Liliopsida</taxon>
        <taxon>Poales</taxon>
        <taxon>Poaceae</taxon>
        <taxon>PACMAD clade</taxon>
        <taxon>Panicoideae</taxon>
        <taxon>Panicodae</taxon>
        <taxon>Paniceae</taxon>
        <taxon>Cenchrinae</taxon>
        <taxon>Setaria</taxon>
    </lineage>
</organism>
<sequence>MGPITTNIWPLYLELMPFAIVCAKIVLKYYAFEKARKSLAFGRNPRAVSLYMERLQLQETRQPGEASVGEDVPPPLLVIGEEGIPEQPPGYLDFDNSIGLVTVDMVWQMDKDRADLCLSFGFFKLLRCRFARYERANVTSMGALNYFWSLLKDGGHEKVFRVIADELSFVQDYYYSSLPVSYSKHWLPILSVSISLLSITYCMLATRFIMMGLLSNWKTKYNHQLRCHFWCNDKFLVSDRQDKNFGFFVFDDIPLFLLLALVVIAEAKYIVSYVCSNWTKVALICHHINHASLQPSLHVQNWFGLLLNCKWGLMKHWDEKMGQSSIIVLHPRTTLLVLLDVSSVSRT</sequence>
<keyword evidence="1" id="KW-0472">Membrane</keyword>
<gene>
    <name evidence="3" type="ORF">SEVIR_2G031151v2</name>
</gene>
<keyword evidence="1" id="KW-0812">Transmembrane</keyword>